<protein>
    <recommendedName>
        <fullName evidence="4">Dual-specificity RNA pseudouridine synthase RluF</fullName>
        <ecNumber evidence="3">5.4.99.21</ecNumber>
    </recommendedName>
    <alternativeName>
        <fullName evidence="6">23S rRNA pseudouridine(2604) synthase</fullName>
    </alternativeName>
    <alternativeName>
        <fullName evidence="8">Ribosomal large subunit pseudouridine synthase F</fullName>
    </alternativeName>
    <alternativeName>
        <fullName evidence="7">rRNA pseudouridylate synthase F</fullName>
    </alternativeName>
    <alternativeName>
        <fullName evidence="9">rRNA-uridine isomerase F</fullName>
    </alternativeName>
    <alternativeName>
        <fullName evidence="5">tRNA(Tyr) pseudouridine(35) synthase</fullName>
    </alternativeName>
</protein>
<evidence type="ECO:0000256" key="2">
    <source>
        <dbReference type="ARBA" id="ARBA00036535"/>
    </source>
</evidence>
<dbReference type="CDD" id="cd02555">
    <property type="entry name" value="PSSA_1"/>
    <property type="match status" value="1"/>
</dbReference>
<evidence type="ECO:0000256" key="5">
    <source>
        <dbReference type="ARBA" id="ARBA00041420"/>
    </source>
</evidence>
<evidence type="ECO:0000313" key="13">
    <source>
        <dbReference type="Proteomes" id="UP000571084"/>
    </source>
</evidence>
<dbReference type="PROSITE" id="PS50889">
    <property type="entry name" value="S4"/>
    <property type="match status" value="1"/>
</dbReference>
<dbReference type="SMART" id="SM00363">
    <property type="entry name" value="S4"/>
    <property type="match status" value="1"/>
</dbReference>
<keyword evidence="10" id="KW-0694">RNA-binding</keyword>
<dbReference type="SUPFAM" id="SSF55120">
    <property type="entry name" value="Pseudouridine synthase"/>
    <property type="match status" value="1"/>
</dbReference>
<proteinExistence type="predicted"/>
<gene>
    <name evidence="12" type="ORF">HNR39_004495</name>
</gene>
<dbReference type="CDD" id="cd00165">
    <property type="entry name" value="S4"/>
    <property type="match status" value="1"/>
</dbReference>
<dbReference type="GO" id="GO:0006396">
    <property type="term" value="P:RNA processing"/>
    <property type="evidence" value="ECO:0007669"/>
    <property type="project" value="UniProtKB-ARBA"/>
</dbReference>
<organism evidence="12 13">
    <name type="scientific">Glaciimonas immobilis</name>
    <dbReference type="NCBI Taxonomy" id="728004"/>
    <lineage>
        <taxon>Bacteria</taxon>
        <taxon>Pseudomonadati</taxon>
        <taxon>Pseudomonadota</taxon>
        <taxon>Betaproteobacteria</taxon>
        <taxon>Burkholderiales</taxon>
        <taxon>Oxalobacteraceae</taxon>
        <taxon>Glaciimonas</taxon>
    </lineage>
</organism>
<dbReference type="GO" id="GO:0160138">
    <property type="term" value="F:23S rRNA pseudouridine(2604) synthase activity"/>
    <property type="evidence" value="ECO:0007669"/>
    <property type="project" value="UniProtKB-EC"/>
</dbReference>
<evidence type="ECO:0000256" key="3">
    <source>
        <dbReference type="ARBA" id="ARBA00038922"/>
    </source>
</evidence>
<comment type="caution">
    <text evidence="12">The sequence shown here is derived from an EMBL/GenBank/DDBJ whole genome shotgun (WGS) entry which is preliminary data.</text>
</comment>
<dbReference type="InterPro" id="IPR002942">
    <property type="entry name" value="S4_RNA-bd"/>
</dbReference>
<evidence type="ECO:0000256" key="1">
    <source>
        <dbReference type="ARBA" id="ARBA00036390"/>
    </source>
</evidence>
<evidence type="ECO:0000313" key="12">
    <source>
        <dbReference type="EMBL" id="MBB5202625.1"/>
    </source>
</evidence>
<evidence type="ECO:0000256" key="6">
    <source>
        <dbReference type="ARBA" id="ARBA00041697"/>
    </source>
</evidence>
<evidence type="ECO:0000256" key="9">
    <source>
        <dbReference type="ARBA" id="ARBA00043147"/>
    </source>
</evidence>
<dbReference type="EMBL" id="JACHHQ010000019">
    <property type="protein sequence ID" value="MBB5202625.1"/>
    <property type="molecule type" value="Genomic_DNA"/>
</dbReference>
<feature type="domain" description="RNA-binding S4" evidence="11">
    <location>
        <begin position="5"/>
        <end position="72"/>
    </location>
</feature>
<name>A0A840RXJ2_9BURK</name>
<keyword evidence="13" id="KW-1185">Reference proteome</keyword>
<dbReference type="AlphaFoldDB" id="A0A840RXJ2"/>
<keyword evidence="12" id="KW-0413">Isomerase</keyword>
<dbReference type="PANTHER" id="PTHR47683:SF2">
    <property type="entry name" value="RNA-BINDING S4 DOMAIN-CONTAINING PROTEIN"/>
    <property type="match status" value="1"/>
</dbReference>
<dbReference type="Proteomes" id="UP000571084">
    <property type="component" value="Unassembled WGS sequence"/>
</dbReference>
<dbReference type="GO" id="GO:0001522">
    <property type="term" value="P:pseudouridine synthesis"/>
    <property type="evidence" value="ECO:0007669"/>
    <property type="project" value="InterPro"/>
</dbReference>
<dbReference type="PANTHER" id="PTHR47683">
    <property type="entry name" value="PSEUDOURIDINE SYNTHASE FAMILY PROTEIN-RELATED"/>
    <property type="match status" value="1"/>
</dbReference>
<dbReference type="EC" id="5.4.99.21" evidence="3"/>
<dbReference type="Gene3D" id="3.30.2350.10">
    <property type="entry name" value="Pseudouridine synthase"/>
    <property type="match status" value="1"/>
</dbReference>
<evidence type="ECO:0000256" key="8">
    <source>
        <dbReference type="ARBA" id="ARBA00042890"/>
    </source>
</evidence>
<dbReference type="Pfam" id="PF01479">
    <property type="entry name" value="S4"/>
    <property type="match status" value="1"/>
</dbReference>
<dbReference type="InterPro" id="IPR036986">
    <property type="entry name" value="S4_RNA-bd_sf"/>
</dbReference>
<sequence length="244" mass="27096">MTESIRLAKHLAELVACSRTEAEQYIQGGWVTVDGEIVEEAGFRVLPQHHVALLPDAVLQPVDPVTILLHLPVGIDLASDPADLSPILQFLKPANLAPEDRSGLRFLKHHLVGLTVVNQIEVKASGLVVLTQDWKITRKLVDDAAKIEQEYIVEVQGDIIPYGLQLLSHGLKFSGKPLPPVKVSWQNETRLRFPLKAPPRGLIAHMCEKVGLEVVAMKRIRIGRVPMAGLPAGQWRYLLGYERF</sequence>
<dbReference type="RefSeq" id="WP_168057431.1">
    <property type="nucleotide sequence ID" value="NZ_JAAOZT010000023.1"/>
</dbReference>
<dbReference type="Gene3D" id="3.10.290.10">
    <property type="entry name" value="RNA-binding S4 domain"/>
    <property type="match status" value="1"/>
</dbReference>
<comment type="catalytic activity">
    <reaction evidence="2">
        <text>uridine(2604) in 23S rRNA = pseudouridine(2604) in 23S rRNA</text>
        <dbReference type="Rhea" id="RHEA:38875"/>
        <dbReference type="Rhea" id="RHEA-COMP:10093"/>
        <dbReference type="Rhea" id="RHEA-COMP:10094"/>
        <dbReference type="ChEBI" id="CHEBI:65314"/>
        <dbReference type="ChEBI" id="CHEBI:65315"/>
        <dbReference type="EC" id="5.4.99.21"/>
    </reaction>
</comment>
<reference evidence="12 13" key="1">
    <citation type="submission" date="2020-08" db="EMBL/GenBank/DDBJ databases">
        <title>Genomic Encyclopedia of Type Strains, Phase IV (KMG-IV): sequencing the most valuable type-strain genomes for metagenomic binning, comparative biology and taxonomic classification.</title>
        <authorList>
            <person name="Goeker M."/>
        </authorList>
    </citation>
    <scope>NUCLEOTIDE SEQUENCE [LARGE SCALE GENOMIC DNA]</scope>
    <source>
        <strain evidence="12 13">DSM 23240</strain>
    </source>
</reference>
<dbReference type="SUPFAM" id="SSF55174">
    <property type="entry name" value="Alpha-L RNA-binding motif"/>
    <property type="match status" value="1"/>
</dbReference>
<dbReference type="GO" id="GO:0003723">
    <property type="term" value="F:RNA binding"/>
    <property type="evidence" value="ECO:0007669"/>
    <property type="project" value="UniProtKB-KW"/>
</dbReference>
<dbReference type="InterPro" id="IPR020103">
    <property type="entry name" value="PsdUridine_synth_cat_dom_sf"/>
</dbReference>
<dbReference type="InterPro" id="IPR050343">
    <property type="entry name" value="RsuA_PseudoU_synthase"/>
</dbReference>
<evidence type="ECO:0000256" key="7">
    <source>
        <dbReference type="ARBA" id="ARBA00042843"/>
    </source>
</evidence>
<evidence type="ECO:0000256" key="4">
    <source>
        <dbReference type="ARBA" id="ARBA00039989"/>
    </source>
</evidence>
<comment type="catalytic activity">
    <reaction evidence="1">
        <text>uridine(35) in tRNA(Tyr) = pseudouridine(35) in tRNA(Tyr)</text>
        <dbReference type="Rhea" id="RHEA:60556"/>
        <dbReference type="Rhea" id="RHEA-COMP:15607"/>
        <dbReference type="Rhea" id="RHEA-COMP:15608"/>
        <dbReference type="ChEBI" id="CHEBI:65314"/>
        <dbReference type="ChEBI" id="CHEBI:65315"/>
    </reaction>
</comment>
<evidence type="ECO:0000259" key="11">
    <source>
        <dbReference type="SMART" id="SM00363"/>
    </source>
</evidence>
<evidence type="ECO:0000256" key="10">
    <source>
        <dbReference type="PROSITE-ProRule" id="PRU00182"/>
    </source>
</evidence>
<accession>A0A840RXJ2</accession>